<feature type="transmembrane region" description="Helical" evidence="1">
    <location>
        <begin position="194"/>
        <end position="212"/>
    </location>
</feature>
<feature type="transmembrane region" description="Helical" evidence="1">
    <location>
        <begin position="6"/>
        <end position="26"/>
    </location>
</feature>
<keyword evidence="1" id="KW-0812">Transmembrane</keyword>
<dbReference type="RefSeq" id="WP_193112671.1">
    <property type="nucleotide sequence ID" value="NZ_CP041165.1"/>
</dbReference>
<evidence type="ECO:0008006" key="4">
    <source>
        <dbReference type="Google" id="ProtNLM"/>
    </source>
</evidence>
<evidence type="ECO:0000313" key="3">
    <source>
        <dbReference type="Proteomes" id="UP000593910"/>
    </source>
</evidence>
<feature type="transmembrane region" description="Helical" evidence="1">
    <location>
        <begin position="128"/>
        <end position="147"/>
    </location>
</feature>
<dbReference type="EMBL" id="CP041165">
    <property type="protein sequence ID" value="QOP41357.1"/>
    <property type="molecule type" value="Genomic_DNA"/>
</dbReference>
<keyword evidence="1" id="KW-1133">Transmembrane helix</keyword>
<keyword evidence="3" id="KW-1185">Reference proteome</keyword>
<proteinExistence type="predicted"/>
<dbReference type="KEGG" id="smax:FJR03_06215"/>
<organism evidence="2 3">
    <name type="scientific">Sulfurimonas marina</name>
    <dbReference type="NCBI Taxonomy" id="2590551"/>
    <lineage>
        <taxon>Bacteria</taxon>
        <taxon>Pseudomonadati</taxon>
        <taxon>Campylobacterota</taxon>
        <taxon>Epsilonproteobacteria</taxon>
        <taxon>Campylobacterales</taxon>
        <taxon>Sulfurimonadaceae</taxon>
        <taxon>Sulfurimonas</taxon>
    </lineage>
</organism>
<name>A0A7M1AV83_9BACT</name>
<protein>
    <recommendedName>
        <fullName evidence="4">Cytochrome C biogenesis protein transmembrane domain-containing protein</fullName>
    </recommendedName>
</protein>
<gene>
    <name evidence="2" type="ORF">FJR03_06215</name>
</gene>
<keyword evidence="1" id="KW-0472">Membrane</keyword>
<accession>A0A7M1AV83</accession>
<dbReference type="AlphaFoldDB" id="A0A7M1AV83"/>
<evidence type="ECO:0000256" key="1">
    <source>
        <dbReference type="SAM" id="Phobius"/>
    </source>
</evidence>
<feature type="transmembrane region" description="Helical" evidence="1">
    <location>
        <begin position="159"/>
        <end position="182"/>
    </location>
</feature>
<sequence length="213" mass="23563">METAYFLMLWYGILHAFGADHLTAIADFSIGKSIKKTMMITIMFAFGHGITLFLFAKILQSYNLPENVTMYGDIIASSVIIAMGVYLLYMVVSNKIHLNKHTHDDKEHMHIYFGKEHSHNSSYASTSAWTMGALMGIGGVRGMLVTLGALENQVVDFSMVLAFVFGVSVVFLSFGVVILYINKEFLTNQRNVRRVFATAGIVSVAVGTNMLLA</sequence>
<evidence type="ECO:0000313" key="2">
    <source>
        <dbReference type="EMBL" id="QOP41357.1"/>
    </source>
</evidence>
<reference evidence="2 3" key="1">
    <citation type="submission" date="2019-06" db="EMBL/GenBank/DDBJ databases">
        <title>Sulfurimonas gotlandica sp. nov., a chemoautotrophic and psychrotolerant epsilonproteobacterium isolated from a pelagic redoxcline, and an emended description of the genus Sulfurimonas.</title>
        <authorList>
            <person name="Wang S."/>
            <person name="Jiang L."/>
            <person name="Shao Z."/>
        </authorList>
    </citation>
    <scope>NUCLEOTIDE SEQUENCE [LARGE SCALE GENOMIC DNA]</scope>
    <source>
        <strain evidence="2 3">B2</strain>
    </source>
</reference>
<feature type="transmembrane region" description="Helical" evidence="1">
    <location>
        <begin position="71"/>
        <end position="92"/>
    </location>
</feature>
<feature type="transmembrane region" description="Helical" evidence="1">
    <location>
        <begin position="38"/>
        <end position="59"/>
    </location>
</feature>
<dbReference type="Proteomes" id="UP000593910">
    <property type="component" value="Chromosome"/>
</dbReference>